<accession>A0A8B7YHH7</accession>
<protein>
    <submittedName>
        <fullName evidence="8 9">Ras and EF-hand domain-containing protein homolog isoform X1</fullName>
    </submittedName>
</protein>
<dbReference type="KEGG" id="aplc:110979949"/>
<dbReference type="Gene3D" id="3.40.50.300">
    <property type="entry name" value="P-loop containing nucleotide triphosphate hydrolases"/>
    <property type="match status" value="1"/>
</dbReference>
<dbReference type="PROSITE" id="PS51421">
    <property type="entry name" value="RAS"/>
    <property type="match status" value="1"/>
</dbReference>
<sequence length="445" mass="49436">MVTAADDVGLSLRHSVWTRVSRQVSMFSYSPHVYIISTKNFASQHDQLRVDDASTKIEATNPRLTILPEGVSHPSYHMNGHVVSDRQPFLGPGYKIVEPPQGIVPRRPKMAPTPDPAGANTTLRFSVSSVSNTREDPVRSEPNTKAETSKPRLMRSQSTQTEQLCGLEKASILSRSPSAPPFQECCYHTESVLRSRGAFTRASWSAKAHYSDSSSGEGADAATDTDLSYSLVTARNPIEECPLSVILIGDSGTGKTCLVAQLADNIFMTNYDVTVGIDFNIARFHLPDGRPVRLQVWDTAGQEKYRAITSSYYRKAMGVVLVYDVTRRESLDNILNIWRKEVEQYAESDVVLMLVGNKMDLDDYRTITTRVGAKVAEQLGAIFFEVSAKENLNIHLAFQAFAEVIVESVYSKRNPCLSTTAVHLDYSNHDRNENVKKTKRTCNCS</sequence>
<dbReference type="RefSeq" id="XP_022091850.1">
    <property type="nucleotide sequence ID" value="XM_022236158.1"/>
</dbReference>
<evidence type="ECO:0000256" key="3">
    <source>
        <dbReference type="ARBA" id="ARBA00023134"/>
    </source>
</evidence>
<organism evidence="7 8">
    <name type="scientific">Acanthaster planci</name>
    <name type="common">Crown-of-thorns starfish</name>
    <dbReference type="NCBI Taxonomy" id="133434"/>
    <lineage>
        <taxon>Eukaryota</taxon>
        <taxon>Metazoa</taxon>
        <taxon>Echinodermata</taxon>
        <taxon>Eleutherozoa</taxon>
        <taxon>Asterozoa</taxon>
        <taxon>Asteroidea</taxon>
        <taxon>Valvatacea</taxon>
        <taxon>Valvatida</taxon>
        <taxon>Acanthasteridae</taxon>
        <taxon>Acanthaster</taxon>
    </lineage>
</organism>
<feature type="compositionally biased region" description="Basic and acidic residues" evidence="6">
    <location>
        <begin position="133"/>
        <end position="150"/>
    </location>
</feature>
<reference evidence="8 9" key="1">
    <citation type="submission" date="2025-04" db="UniProtKB">
        <authorList>
            <consortium name="RefSeq"/>
        </authorList>
    </citation>
    <scope>IDENTIFICATION</scope>
</reference>
<dbReference type="PRINTS" id="PR00449">
    <property type="entry name" value="RASTRNSFRMNG"/>
</dbReference>
<name>A0A8B7YHH7_ACAPL</name>
<proteinExistence type="inferred from homology"/>
<comment type="similarity">
    <text evidence="1">Belongs to the small GTPase superfamily. Rab family.</text>
</comment>
<dbReference type="GO" id="GO:0003924">
    <property type="term" value="F:GTPase activity"/>
    <property type="evidence" value="ECO:0007669"/>
    <property type="project" value="InterPro"/>
</dbReference>
<evidence type="ECO:0000256" key="4">
    <source>
        <dbReference type="ARBA" id="ARBA00023288"/>
    </source>
</evidence>
<dbReference type="SMART" id="SM00176">
    <property type="entry name" value="RAN"/>
    <property type="match status" value="1"/>
</dbReference>
<dbReference type="SMART" id="SM00173">
    <property type="entry name" value="RAS"/>
    <property type="match status" value="1"/>
</dbReference>
<keyword evidence="2" id="KW-0547">Nucleotide-binding</keyword>
<keyword evidence="4" id="KW-0449">Lipoprotein</keyword>
<dbReference type="SMART" id="SM00175">
    <property type="entry name" value="RAB"/>
    <property type="match status" value="1"/>
</dbReference>
<dbReference type="RefSeq" id="XP_022091859.1">
    <property type="nucleotide sequence ID" value="XM_022236167.1"/>
</dbReference>
<evidence type="ECO:0000256" key="6">
    <source>
        <dbReference type="SAM" id="MobiDB-lite"/>
    </source>
</evidence>
<keyword evidence="3" id="KW-0342">GTP-binding</keyword>
<dbReference type="GeneID" id="110979949"/>
<dbReference type="PANTHER" id="PTHR47980">
    <property type="entry name" value="LD44762P"/>
    <property type="match status" value="1"/>
</dbReference>
<dbReference type="SMART" id="SM00174">
    <property type="entry name" value="RHO"/>
    <property type="match status" value="1"/>
</dbReference>
<dbReference type="SUPFAM" id="SSF52540">
    <property type="entry name" value="P-loop containing nucleoside triphosphate hydrolases"/>
    <property type="match status" value="1"/>
</dbReference>
<evidence type="ECO:0000256" key="1">
    <source>
        <dbReference type="ARBA" id="ARBA00006270"/>
    </source>
</evidence>
<dbReference type="PROSITE" id="PS51420">
    <property type="entry name" value="RHO"/>
    <property type="match status" value="1"/>
</dbReference>
<dbReference type="InterPro" id="IPR050305">
    <property type="entry name" value="Small_GTPase_Rab"/>
</dbReference>
<evidence type="ECO:0000256" key="5">
    <source>
        <dbReference type="ARBA" id="ARBA00023289"/>
    </source>
</evidence>
<dbReference type="InterPro" id="IPR027417">
    <property type="entry name" value="P-loop_NTPase"/>
</dbReference>
<dbReference type="FunFam" id="3.40.50.300:FF:001129">
    <property type="entry name" value="ras-related protein Rab-44 isoform X2"/>
    <property type="match status" value="1"/>
</dbReference>
<gene>
    <name evidence="8 9" type="primary">LOC110979949</name>
</gene>
<dbReference type="InterPro" id="IPR001806">
    <property type="entry name" value="Small_GTPase"/>
</dbReference>
<dbReference type="CDD" id="cd00154">
    <property type="entry name" value="Rab"/>
    <property type="match status" value="1"/>
</dbReference>
<dbReference type="GO" id="GO:0005525">
    <property type="term" value="F:GTP binding"/>
    <property type="evidence" value="ECO:0007669"/>
    <property type="project" value="UniProtKB-KW"/>
</dbReference>
<keyword evidence="5" id="KW-0636">Prenylation</keyword>
<feature type="compositionally biased region" description="Polar residues" evidence="6">
    <location>
        <begin position="119"/>
        <end position="132"/>
    </location>
</feature>
<keyword evidence="7" id="KW-1185">Reference proteome</keyword>
<dbReference type="Proteomes" id="UP000694845">
    <property type="component" value="Unplaced"/>
</dbReference>
<dbReference type="PROSITE" id="PS51419">
    <property type="entry name" value="RAB"/>
    <property type="match status" value="1"/>
</dbReference>
<evidence type="ECO:0000313" key="7">
    <source>
        <dbReference type="Proteomes" id="UP000694845"/>
    </source>
</evidence>
<evidence type="ECO:0000256" key="2">
    <source>
        <dbReference type="ARBA" id="ARBA00022741"/>
    </source>
</evidence>
<dbReference type="Pfam" id="PF00071">
    <property type="entry name" value="Ras"/>
    <property type="match status" value="1"/>
</dbReference>
<evidence type="ECO:0000313" key="9">
    <source>
        <dbReference type="RefSeq" id="XP_022091859.1"/>
    </source>
</evidence>
<dbReference type="NCBIfam" id="TIGR00231">
    <property type="entry name" value="small_GTP"/>
    <property type="match status" value="1"/>
</dbReference>
<dbReference type="InterPro" id="IPR005225">
    <property type="entry name" value="Small_GTP-bd"/>
</dbReference>
<evidence type="ECO:0000313" key="8">
    <source>
        <dbReference type="RefSeq" id="XP_022091850.1"/>
    </source>
</evidence>
<feature type="region of interest" description="Disordered" evidence="6">
    <location>
        <begin position="98"/>
        <end position="160"/>
    </location>
</feature>
<dbReference type="AlphaFoldDB" id="A0A8B7YHH7"/>
<dbReference type="OrthoDB" id="10351441at2759"/>